<dbReference type="EMBL" id="CP016893">
    <property type="protein sequence ID" value="AST58968.1"/>
    <property type="molecule type" value="Genomic_DNA"/>
</dbReference>
<name>A0A223I2N6_THETR</name>
<dbReference type="Gene3D" id="3.60.10.10">
    <property type="entry name" value="Endonuclease/exonuclease/phosphatase"/>
    <property type="match status" value="1"/>
</dbReference>
<evidence type="ECO:0000313" key="1">
    <source>
        <dbReference type="EMBL" id="AST58968.1"/>
    </source>
</evidence>
<dbReference type="AlphaFoldDB" id="A0A223I2N6"/>
<keyword evidence="1" id="KW-0269">Exonuclease</keyword>
<evidence type="ECO:0000313" key="2">
    <source>
        <dbReference type="Proteomes" id="UP000214975"/>
    </source>
</evidence>
<keyword evidence="1" id="KW-0255">Endonuclease</keyword>
<reference evidence="1 2" key="1">
    <citation type="submission" date="2016-08" db="EMBL/GenBank/DDBJ databases">
        <title>A novel genetic cassette of butanologenic Thermoanaerobacterium thermosaccharolyticum that directly convert cellulose to butanol.</title>
        <authorList>
            <person name="Li T."/>
            <person name="He J."/>
        </authorList>
    </citation>
    <scope>NUCLEOTIDE SEQUENCE [LARGE SCALE GENOMIC DNA]</scope>
    <source>
        <strain evidence="1 2">TG57</strain>
    </source>
</reference>
<dbReference type="InterPro" id="IPR036691">
    <property type="entry name" value="Endo/exonu/phosph_ase_sf"/>
</dbReference>
<dbReference type="GO" id="GO:0004519">
    <property type="term" value="F:endonuclease activity"/>
    <property type="evidence" value="ECO:0007669"/>
    <property type="project" value="UniProtKB-KW"/>
</dbReference>
<dbReference type="SUPFAM" id="SSF56219">
    <property type="entry name" value="DNase I-like"/>
    <property type="match status" value="1"/>
</dbReference>
<keyword evidence="1" id="KW-0378">Hydrolase</keyword>
<dbReference type="Proteomes" id="UP000214975">
    <property type="component" value="Chromosome"/>
</dbReference>
<gene>
    <name evidence="1" type="ORF">Thert_03215</name>
</gene>
<sequence length="117" mass="13343">MIQAQKIKDELNNNGFSNERLIIGCDLNDREDSDTYNIMLNNVFSMVDSGHAGICTLECYNNSKNPKIDFLFNCGTSIDATKSKVLQVDISDHRPVMAYILIYLIKKIKKDIFKSFL</sequence>
<dbReference type="RefSeq" id="WP_217348811.1">
    <property type="nucleotide sequence ID" value="NZ_CP016893.1"/>
</dbReference>
<dbReference type="GO" id="GO:0004527">
    <property type="term" value="F:exonuclease activity"/>
    <property type="evidence" value="ECO:0007669"/>
    <property type="project" value="UniProtKB-KW"/>
</dbReference>
<proteinExistence type="predicted"/>
<protein>
    <submittedName>
        <fullName evidence="1">Endonuclease exonuclease phosphatase</fullName>
    </submittedName>
</protein>
<organism evidence="1 2">
    <name type="scientific">Thermoanaerobacterium thermosaccharolyticum</name>
    <name type="common">Clostridium thermosaccharolyticum</name>
    <dbReference type="NCBI Taxonomy" id="1517"/>
    <lineage>
        <taxon>Bacteria</taxon>
        <taxon>Bacillati</taxon>
        <taxon>Bacillota</taxon>
        <taxon>Clostridia</taxon>
        <taxon>Thermoanaerobacterales</taxon>
        <taxon>Thermoanaerobacteraceae</taxon>
        <taxon>Thermoanaerobacterium</taxon>
    </lineage>
</organism>
<accession>A0A223I2N6</accession>
<keyword evidence="1" id="KW-0540">Nuclease</keyword>